<organism evidence="1 2">
    <name type="scientific">Lecanicillium saksenae</name>
    <dbReference type="NCBI Taxonomy" id="468837"/>
    <lineage>
        <taxon>Eukaryota</taxon>
        <taxon>Fungi</taxon>
        <taxon>Dikarya</taxon>
        <taxon>Ascomycota</taxon>
        <taxon>Pezizomycotina</taxon>
        <taxon>Sordariomycetes</taxon>
        <taxon>Hypocreomycetidae</taxon>
        <taxon>Hypocreales</taxon>
        <taxon>Cordycipitaceae</taxon>
        <taxon>Lecanicillium</taxon>
    </lineage>
</organism>
<proteinExistence type="predicted"/>
<gene>
    <name evidence="1" type="ORF">NLG97_g6161</name>
</gene>
<evidence type="ECO:0000313" key="1">
    <source>
        <dbReference type="EMBL" id="KAJ3488635.1"/>
    </source>
</evidence>
<keyword evidence="2" id="KW-1185">Reference proteome</keyword>
<comment type="caution">
    <text evidence="1">The sequence shown here is derived from an EMBL/GenBank/DDBJ whole genome shotgun (WGS) entry which is preliminary data.</text>
</comment>
<accession>A0ACC1QRK5</accession>
<dbReference type="Proteomes" id="UP001148737">
    <property type="component" value="Unassembled WGS sequence"/>
</dbReference>
<reference evidence="1" key="1">
    <citation type="submission" date="2022-07" db="EMBL/GenBank/DDBJ databases">
        <title>Genome Sequence of Lecanicillium saksenae.</title>
        <authorList>
            <person name="Buettner E."/>
        </authorList>
    </citation>
    <scope>NUCLEOTIDE SEQUENCE</scope>
    <source>
        <strain evidence="1">VT-O1</strain>
    </source>
</reference>
<sequence>MEHKPSVSQLVLDIISEFSLQKFEDAADRVALGTPTFLAVIDKFIAANAEIQSCLPSFPFKSANKEYKVLGTLPDKAEELALGRLNTMCRRIREVYPPGARVTIVSDGMTYNDLLSISDRETWQYGECLRKMAHEKGFNHISFARIKDLINYPLPEKLREITYVANCTNLRRLLLNEFSRDDLDIDEEIVKSPDTKLTYLGYRRFLESDLKYIFPTNEDRTHRAYKRDVKYLAKQMLARGYAFAGAVKKAFPNYLRLSIHESFGEHKVSISLLNTNTGYTTPWHCSVAQLASGEWISAPMGEFQKDDRLELVFENGRPSHFKEKTDGTNSAPMSESWGSYLAPKKLSSPATSSGSSSPGSQQPRDSKNASPLIGAGIGLGISGYPTPAPSSPDLAPVTDKYVAPPAAAGKSAASPYGRRLVHQIMEDLAATHPQRIVFSLSTLQKNTLTFRDVSAREFTNAVNKTAWWLREKVGKQTGRILPVGYIGPHDLRHIILTHACVKVGCAALYLSPKNSTKGALSVLETLDCNVWVKAADVTMIPLVKEVLEQRSMTVLELPLLDELLDAASATPYPYTKTFEEAAQDPFCFLHTSGSTGTPKPIPWSHGLIATMDAIRLLPPVAGDEGLVPWTSDWKDGDRIYSSFPMSHGAGIIMNILLPALFNLHCIMGPVHVLPNMHLVEVLAEQARIDIWSMVPSLVDELGETPDVLAKLAPSKFICASGGPVSPISAGKTNEVIRVLNLTGTTEGLFIGNLVPAREDWFWFAFHPYSGFEFKQLDEDTFEHWVHRNNHAELFQGIFQTFPDKQSINFKDLYMQHPTKKHLWAFKGRNDDLIVLSNGYKITPLETEAFITTHPAINGCLIIGSGKPQAGLLIELKDPASKTEELLDSIWATVQQANTQSRHKNQLLRDFIAFAEADKPFSRTDKGTVKRPATLAIYEDYIERFYSSRIDVPVFDIDTSSVASIQYDVRTLLASYLPEVQTASADANLFELGLDSLTVFAAIKTIRSATGLPDTLTGRQLYANPTLAEFSAALLDLVNGAKRGNGTTATPSATTKLQQMVALHQARQSFRLNALDYVNPNHYMGLVFYIPLADGVSFEAAFQNLQQGLNRTMDLIPALGGKMMPCSTDEIGYTKGDLCVAIPPMRLAKSVHNRLIYNDVSGKLPTFAEMQAKDFVPSLFRDTDILAEDTFPKLPADIVVAQANFVQGGCILAVNMNHCCMDGMGVMIALKAWAENCRYLQGEKTANCLWYDPESFNHNLPEIIHEDEGWGKPIEEIDPGVWGFLPFQSAHSTLNGNWQAKDGELPLPPAPKYKLHSVWPLPCVERLMNTTTFEISAENLKQLKKEVLAAPETVGSTASISDIVQAFFWRTAIRARRHVAAKAGVDYSAEDDGMSILELPTDGRALFSSQLPATYMGSMLIMSRSTLSAETLCAPDTSIGRIVQVLRNTASKITPTLIHDAFTILQSLPDHSRFSTANMGIHHMHAMISNLILFQLSEISFGDKLFGNGGSPEALRPQLDRANGIFRFLVVSPLKKSGAVELVMGTYPEEREFLEADEEFTKYAKLVDISPW</sequence>
<evidence type="ECO:0000313" key="2">
    <source>
        <dbReference type="Proteomes" id="UP001148737"/>
    </source>
</evidence>
<protein>
    <submittedName>
        <fullName evidence="1">Uncharacterized protein</fullName>
    </submittedName>
</protein>
<dbReference type="EMBL" id="JANAKD010000778">
    <property type="protein sequence ID" value="KAJ3488635.1"/>
    <property type="molecule type" value="Genomic_DNA"/>
</dbReference>
<name>A0ACC1QRK5_9HYPO</name>